<name>A0ABN0X8R1_9LACT</name>
<dbReference type="Pfam" id="PF01636">
    <property type="entry name" value="APH"/>
    <property type="match status" value="1"/>
</dbReference>
<dbReference type="Proteomes" id="UP001501166">
    <property type="component" value="Unassembled WGS sequence"/>
</dbReference>
<dbReference type="PANTHER" id="PTHR21310">
    <property type="entry name" value="AMINOGLYCOSIDE PHOSPHOTRANSFERASE-RELATED-RELATED"/>
    <property type="match status" value="1"/>
</dbReference>
<sequence>MHILETDTREVVLREYTNQEWLQEDPTVVAREAENLKAAEMIEIPTPKYLAVDATGREAGRPSVLMSKVEGKVELKNLNLEKLAQVLIAVHSLKDPPITHRFFSYNTDTVKPEAKWSAYPEKWQDLFAYLKEHTPPNYEPTFIHRDFHPTNVLWTNGDLSAIVDWPNACIGPREFDIAHCRWNLAMMTGQEAADGFLEAYIKQSDVKMYDTYWDLLALSNVFDEDPPAVYEGWTYYGLTELTPDLMRQRMDAFLIKASRHL</sequence>
<accession>A0ABN0X8R1</accession>
<reference evidence="2 3" key="1">
    <citation type="journal article" date="2019" name="Int. J. Syst. Evol. Microbiol.">
        <title>The Global Catalogue of Microorganisms (GCM) 10K type strain sequencing project: providing services to taxonomists for standard genome sequencing and annotation.</title>
        <authorList>
            <consortium name="The Broad Institute Genomics Platform"/>
            <consortium name="The Broad Institute Genome Sequencing Center for Infectious Disease"/>
            <person name="Wu L."/>
            <person name="Ma J."/>
        </authorList>
    </citation>
    <scope>NUCLEOTIDE SEQUENCE [LARGE SCALE GENOMIC DNA]</scope>
    <source>
        <strain evidence="2 3">JCM 12662</strain>
    </source>
</reference>
<organism evidence="2 3">
    <name type="scientific">Alkalibacterium iburiense</name>
    <dbReference type="NCBI Taxonomy" id="290589"/>
    <lineage>
        <taxon>Bacteria</taxon>
        <taxon>Bacillati</taxon>
        <taxon>Bacillota</taxon>
        <taxon>Bacilli</taxon>
        <taxon>Lactobacillales</taxon>
        <taxon>Carnobacteriaceae</taxon>
        <taxon>Alkalibacterium</taxon>
    </lineage>
</organism>
<feature type="domain" description="Aminoglycoside phosphotransferase" evidence="1">
    <location>
        <begin position="4"/>
        <end position="201"/>
    </location>
</feature>
<dbReference type="InterPro" id="IPR002575">
    <property type="entry name" value="Aminoglycoside_PTrfase"/>
</dbReference>
<dbReference type="Gene3D" id="3.90.1200.10">
    <property type="match status" value="1"/>
</dbReference>
<proteinExistence type="predicted"/>
<evidence type="ECO:0000259" key="1">
    <source>
        <dbReference type="Pfam" id="PF01636"/>
    </source>
</evidence>
<comment type="caution">
    <text evidence="2">The sequence shown here is derived from an EMBL/GenBank/DDBJ whole genome shotgun (WGS) entry which is preliminary data.</text>
</comment>
<keyword evidence="3" id="KW-1185">Reference proteome</keyword>
<gene>
    <name evidence="2" type="ORF">GCM10008932_08500</name>
</gene>
<protein>
    <recommendedName>
        <fullName evidence="1">Aminoglycoside phosphotransferase domain-containing protein</fullName>
    </recommendedName>
</protein>
<evidence type="ECO:0000313" key="2">
    <source>
        <dbReference type="EMBL" id="GAA0358092.1"/>
    </source>
</evidence>
<dbReference type="InterPro" id="IPR051678">
    <property type="entry name" value="AGP_Transferase"/>
</dbReference>
<dbReference type="InterPro" id="IPR011009">
    <property type="entry name" value="Kinase-like_dom_sf"/>
</dbReference>
<dbReference type="EMBL" id="BAAACW010000054">
    <property type="protein sequence ID" value="GAA0358092.1"/>
    <property type="molecule type" value="Genomic_DNA"/>
</dbReference>
<evidence type="ECO:0000313" key="3">
    <source>
        <dbReference type="Proteomes" id="UP001501166"/>
    </source>
</evidence>
<dbReference type="SUPFAM" id="SSF56112">
    <property type="entry name" value="Protein kinase-like (PK-like)"/>
    <property type="match status" value="1"/>
</dbReference>